<evidence type="ECO:0000256" key="2">
    <source>
        <dbReference type="SAM" id="Phobius"/>
    </source>
</evidence>
<accession>A0A9D1CGM8</accession>
<dbReference type="PANTHER" id="PTHR22911">
    <property type="entry name" value="ACYL-MALONYL CONDENSING ENZYME-RELATED"/>
    <property type="match status" value="1"/>
</dbReference>
<reference evidence="4" key="1">
    <citation type="submission" date="2020-10" db="EMBL/GenBank/DDBJ databases">
        <authorList>
            <person name="Gilroy R."/>
        </authorList>
    </citation>
    <scope>NUCLEOTIDE SEQUENCE</scope>
    <source>
        <strain evidence="4">ChiGjej2B2-12916</strain>
    </source>
</reference>
<feature type="transmembrane region" description="Helical" evidence="2">
    <location>
        <begin position="90"/>
        <end position="112"/>
    </location>
</feature>
<feature type="transmembrane region" description="Helical" evidence="2">
    <location>
        <begin position="67"/>
        <end position="84"/>
    </location>
</feature>
<keyword evidence="2" id="KW-1133">Transmembrane helix</keyword>
<dbReference type="SUPFAM" id="SSF103481">
    <property type="entry name" value="Multidrug resistance efflux transporter EmrE"/>
    <property type="match status" value="2"/>
</dbReference>
<dbReference type="Pfam" id="PF00892">
    <property type="entry name" value="EamA"/>
    <property type="match status" value="2"/>
</dbReference>
<dbReference type="InterPro" id="IPR000620">
    <property type="entry name" value="EamA_dom"/>
</dbReference>
<comment type="similarity">
    <text evidence="1">Belongs to the EamA transporter family.</text>
</comment>
<feature type="transmembrane region" description="Helical" evidence="2">
    <location>
        <begin position="198"/>
        <end position="219"/>
    </location>
</feature>
<evidence type="ECO:0000313" key="4">
    <source>
        <dbReference type="EMBL" id="HIQ60712.1"/>
    </source>
</evidence>
<feature type="transmembrane region" description="Helical" evidence="2">
    <location>
        <begin position="175"/>
        <end position="192"/>
    </location>
</feature>
<feature type="domain" description="EamA" evidence="3">
    <location>
        <begin position="9"/>
        <end position="135"/>
    </location>
</feature>
<keyword evidence="2" id="KW-0812">Transmembrane</keyword>
<feature type="transmembrane region" description="Helical" evidence="2">
    <location>
        <begin position="144"/>
        <end position="163"/>
    </location>
</feature>
<feature type="transmembrane region" description="Helical" evidence="2">
    <location>
        <begin position="37"/>
        <end position="55"/>
    </location>
</feature>
<dbReference type="Proteomes" id="UP000886879">
    <property type="component" value="Unassembled WGS sequence"/>
</dbReference>
<dbReference type="EMBL" id="DVFO01000037">
    <property type="protein sequence ID" value="HIQ60712.1"/>
    <property type="molecule type" value="Genomic_DNA"/>
</dbReference>
<organism evidence="4 5">
    <name type="scientific">Candidatus Enterenecus faecium</name>
    <dbReference type="NCBI Taxonomy" id="2840780"/>
    <lineage>
        <taxon>Bacteria</taxon>
        <taxon>Bacillati</taxon>
        <taxon>Bacillota</taxon>
        <taxon>Clostridia</taxon>
        <taxon>Eubacteriales</taxon>
        <taxon>Candidatus Enterenecus</taxon>
    </lineage>
</organism>
<evidence type="ECO:0000259" key="3">
    <source>
        <dbReference type="Pfam" id="PF00892"/>
    </source>
</evidence>
<dbReference type="PANTHER" id="PTHR22911:SF79">
    <property type="entry name" value="MOBA-LIKE NTP TRANSFERASE DOMAIN-CONTAINING PROTEIN"/>
    <property type="match status" value="1"/>
</dbReference>
<dbReference type="GO" id="GO:0016020">
    <property type="term" value="C:membrane"/>
    <property type="evidence" value="ECO:0007669"/>
    <property type="project" value="InterPro"/>
</dbReference>
<protein>
    <submittedName>
        <fullName evidence="4">EamA family transporter</fullName>
    </submittedName>
</protein>
<feature type="transmembrane region" description="Helical" evidence="2">
    <location>
        <begin position="119"/>
        <end position="138"/>
    </location>
</feature>
<reference evidence="4" key="2">
    <citation type="journal article" date="2021" name="PeerJ">
        <title>Extensive microbial diversity within the chicken gut microbiome revealed by metagenomics and culture.</title>
        <authorList>
            <person name="Gilroy R."/>
            <person name="Ravi A."/>
            <person name="Getino M."/>
            <person name="Pursley I."/>
            <person name="Horton D.L."/>
            <person name="Alikhan N.F."/>
            <person name="Baker D."/>
            <person name="Gharbi K."/>
            <person name="Hall N."/>
            <person name="Watson M."/>
            <person name="Adriaenssens E.M."/>
            <person name="Foster-Nyarko E."/>
            <person name="Jarju S."/>
            <person name="Secka A."/>
            <person name="Antonio M."/>
            <person name="Oren A."/>
            <person name="Chaudhuri R.R."/>
            <person name="La Ragione R."/>
            <person name="Hildebrand F."/>
            <person name="Pallen M.J."/>
        </authorList>
    </citation>
    <scope>NUCLEOTIDE SEQUENCE</scope>
    <source>
        <strain evidence="4">ChiGjej2B2-12916</strain>
    </source>
</reference>
<evidence type="ECO:0000256" key="1">
    <source>
        <dbReference type="ARBA" id="ARBA00007362"/>
    </source>
</evidence>
<dbReference type="AlphaFoldDB" id="A0A9D1CGM8"/>
<name>A0A9D1CGM8_9FIRM</name>
<gene>
    <name evidence="4" type="ORF">IAD31_03830</name>
</gene>
<feature type="domain" description="EamA" evidence="3">
    <location>
        <begin position="146"/>
        <end position="271"/>
    </location>
</feature>
<sequence length="289" mass="30279">MSKEKEEYSGVVLVFLAAILYSLGGVCIKVIPWSGMSINSGRNLIALVVIGLYLWRVGHRPRFNPWIGLGAVAICGTNTLFTLANKMTTAANAIVLQFTAPIFVLLLTALVWRKMPRKGELVACGVVVLGVLCFFVDSLQAGGMGGNVVALLSGFSYAGVFLLQDMPDSDPISSVFWGNVGSALIGLPWLMGETSVSSVTLLSLVVLGVFQVALAYILLTLGLARTSAVTASLVSGIEPILNPILVALIYHETIGPVSLVGAVIVVGGVVGYNVWKTKADAAQAVAAKS</sequence>
<feature type="transmembrane region" description="Helical" evidence="2">
    <location>
        <begin position="12"/>
        <end position="31"/>
    </location>
</feature>
<feature type="transmembrane region" description="Helical" evidence="2">
    <location>
        <begin position="231"/>
        <end position="250"/>
    </location>
</feature>
<comment type="caution">
    <text evidence="4">The sequence shown here is derived from an EMBL/GenBank/DDBJ whole genome shotgun (WGS) entry which is preliminary data.</text>
</comment>
<feature type="transmembrane region" description="Helical" evidence="2">
    <location>
        <begin position="256"/>
        <end position="275"/>
    </location>
</feature>
<evidence type="ECO:0000313" key="5">
    <source>
        <dbReference type="Proteomes" id="UP000886879"/>
    </source>
</evidence>
<proteinExistence type="inferred from homology"/>
<keyword evidence="2" id="KW-0472">Membrane</keyword>
<dbReference type="InterPro" id="IPR037185">
    <property type="entry name" value="EmrE-like"/>
</dbReference>